<dbReference type="GO" id="GO:0008168">
    <property type="term" value="F:methyltransferase activity"/>
    <property type="evidence" value="ECO:0007669"/>
    <property type="project" value="UniProtKB-KW"/>
</dbReference>
<keyword evidence="2" id="KW-1185">Reference proteome</keyword>
<keyword evidence="1" id="KW-0808">Transferase</keyword>
<protein>
    <submittedName>
        <fullName evidence="1">Phospholipid methyltransferase</fullName>
    </submittedName>
</protein>
<dbReference type="RefSeq" id="WP_133231808.1">
    <property type="nucleotide sequence ID" value="NZ_SMRT01000011.1"/>
</dbReference>
<dbReference type="OrthoDB" id="9805585at2"/>
<dbReference type="EMBL" id="SMRT01000011">
    <property type="protein sequence ID" value="TDF95042.1"/>
    <property type="molecule type" value="Genomic_DNA"/>
</dbReference>
<dbReference type="InterPro" id="IPR029063">
    <property type="entry name" value="SAM-dependent_MTases_sf"/>
</dbReference>
<dbReference type="AlphaFoldDB" id="A0A4R5KIU9"/>
<sequence length="200" mass="22826">MTKPSFFGQFLKHSGQVGSVVPSSGFLIRKMLPAALPWHKMVQIAELGPGTGVFTRYIQKQMNTQSRLYLFEQNEQFRNDLERRFPQFQVLDDALKLGEVVRQTGRPFDLIVSGLPFANFSGELQVRLFQSIHDALADNGTFVAFQYTLLLQKQFQKYFVAVDRGYTWMNIPPAWVFKCKKRRGKTVNHETAANCGIGSL</sequence>
<reference evidence="1 2" key="1">
    <citation type="submission" date="2019-03" db="EMBL/GenBank/DDBJ databases">
        <title>This is whole genome sequence of Paenibacillus sp MS74 strain.</title>
        <authorList>
            <person name="Trinh H.N."/>
        </authorList>
    </citation>
    <scope>NUCLEOTIDE SEQUENCE [LARGE SCALE GENOMIC DNA]</scope>
    <source>
        <strain evidence="1 2">MS74</strain>
    </source>
</reference>
<proteinExistence type="predicted"/>
<dbReference type="Gene3D" id="3.40.50.150">
    <property type="entry name" value="Vaccinia Virus protein VP39"/>
    <property type="match status" value="1"/>
</dbReference>
<keyword evidence="1" id="KW-0489">Methyltransferase</keyword>
<name>A0A4R5KIU9_9BACL</name>
<gene>
    <name evidence="1" type="ORF">E1757_21120</name>
</gene>
<comment type="caution">
    <text evidence="1">The sequence shown here is derived from an EMBL/GenBank/DDBJ whole genome shotgun (WGS) entry which is preliminary data.</text>
</comment>
<evidence type="ECO:0000313" key="1">
    <source>
        <dbReference type="EMBL" id="TDF95042.1"/>
    </source>
</evidence>
<accession>A0A4R5KIU9</accession>
<evidence type="ECO:0000313" key="2">
    <source>
        <dbReference type="Proteomes" id="UP000295636"/>
    </source>
</evidence>
<dbReference type="CDD" id="cd02440">
    <property type="entry name" value="AdoMet_MTases"/>
    <property type="match status" value="1"/>
</dbReference>
<dbReference type="SUPFAM" id="SSF53335">
    <property type="entry name" value="S-adenosyl-L-methionine-dependent methyltransferases"/>
    <property type="match status" value="1"/>
</dbReference>
<dbReference type="GO" id="GO:0032259">
    <property type="term" value="P:methylation"/>
    <property type="evidence" value="ECO:0007669"/>
    <property type="project" value="UniProtKB-KW"/>
</dbReference>
<dbReference type="Proteomes" id="UP000295636">
    <property type="component" value="Unassembled WGS sequence"/>
</dbReference>
<organism evidence="1 2">
    <name type="scientific">Paenibacillus piri</name>
    <dbReference type="NCBI Taxonomy" id="2547395"/>
    <lineage>
        <taxon>Bacteria</taxon>
        <taxon>Bacillati</taxon>
        <taxon>Bacillota</taxon>
        <taxon>Bacilli</taxon>
        <taxon>Bacillales</taxon>
        <taxon>Paenibacillaceae</taxon>
        <taxon>Paenibacillus</taxon>
    </lineage>
</organism>